<reference evidence="2" key="2">
    <citation type="submission" date="2020-07" db="EMBL/GenBank/DDBJ databases">
        <authorList>
            <person name="Yu X."/>
        </authorList>
    </citation>
    <scope>NUCLEOTIDE SEQUENCE [LARGE SCALE GENOMIC DNA]</scope>
    <source>
        <strain evidence="2">24T</strain>
    </source>
</reference>
<dbReference type="AlphaFoldDB" id="A0A7D6I0W2"/>
<evidence type="ECO:0008006" key="4">
    <source>
        <dbReference type="Google" id="ProtNLM"/>
    </source>
</evidence>
<keyword evidence="1" id="KW-1133">Transmembrane helix</keyword>
<feature type="transmembrane region" description="Helical" evidence="1">
    <location>
        <begin position="100"/>
        <end position="122"/>
    </location>
</feature>
<proteinExistence type="predicted"/>
<dbReference type="RefSeq" id="WP_180916028.1">
    <property type="nucleotide sequence ID" value="NZ_CP059165.1"/>
</dbReference>
<name>A0A7D6I0W2_9MYCO</name>
<gene>
    <name evidence="2" type="ORF">H0P51_28135</name>
</gene>
<sequence length="239" mass="23930">MSAAEDDADPQPPLTVEQLADLQAGLLDDDTAAAVRSRIRTDPQAADALQALHQVRRDLAALAAEPAPNAPPQLVDSVAAALRSPGAAHAARPPMRSARVIAGLVGFAGVVAAIGLGTAALLRSPSSGSKTDPTANHITVSAPVPVIPLSDPEILALLHRPPDFGALTNPGQRASCLGGLGYPAGTPILGAQPVEVNSRPGVLLVMAGDTPGTVTAYAVALSCSAADTGLLATTTIPRA</sequence>
<evidence type="ECO:0000256" key="1">
    <source>
        <dbReference type="SAM" id="Phobius"/>
    </source>
</evidence>
<dbReference type="KEGG" id="mgor:H0P51_28135"/>
<accession>A0A7D6I0W2</accession>
<keyword evidence="1" id="KW-0472">Membrane</keyword>
<reference evidence="2" key="1">
    <citation type="submission" date="2020-07" db="EMBL/GenBank/DDBJ databases">
        <title>Description of Mycobacterium gordonae subsp. intergordonae subsp.nov. and Mycobacterium gordonae subsp. gordonae subsp. nov.</title>
        <authorList>
            <person name="Huang H."/>
        </authorList>
    </citation>
    <scope>NUCLEOTIDE SEQUENCE [LARGE SCALE GENOMIC DNA]</scope>
    <source>
        <strain evidence="2">24T</strain>
    </source>
</reference>
<keyword evidence="3" id="KW-1185">Reference proteome</keyword>
<evidence type="ECO:0000313" key="3">
    <source>
        <dbReference type="Proteomes" id="UP000510682"/>
    </source>
</evidence>
<dbReference type="EMBL" id="CP059165">
    <property type="protein sequence ID" value="QLL07454.1"/>
    <property type="molecule type" value="Genomic_DNA"/>
</dbReference>
<protein>
    <recommendedName>
        <fullName evidence="4">Anti-sigma-M factor RsmA</fullName>
    </recommendedName>
</protein>
<evidence type="ECO:0000313" key="2">
    <source>
        <dbReference type="EMBL" id="QLL07454.1"/>
    </source>
</evidence>
<organism evidence="2 3">
    <name type="scientific">Mycobacterium vicinigordonae</name>
    <dbReference type="NCBI Taxonomy" id="1719132"/>
    <lineage>
        <taxon>Bacteria</taxon>
        <taxon>Bacillati</taxon>
        <taxon>Actinomycetota</taxon>
        <taxon>Actinomycetes</taxon>
        <taxon>Mycobacteriales</taxon>
        <taxon>Mycobacteriaceae</taxon>
        <taxon>Mycobacterium</taxon>
    </lineage>
</organism>
<keyword evidence="1" id="KW-0812">Transmembrane</keyword>
<dbReference type="Proteomes" id="UP000510682">
    <property type="component" value="Chromosome"/>
</dbReference>